<dbReference type="AlphaFoldDB" id="A0A0F9GEL3"/>
<feature type="non-terminal residue" evidence="1">
    <location>
        <position position="1"/>
    </location>
</feature>
<protein>
    <submittedName>
        <fullName evidence="1">Uncharacterized protein</fullName>
    </submittedName>
</protein>
<proteinExistence type="predicted"/>
<reference evidence="1" key="1">
    <citation type="journal article" date="2015" name="Nature">
        <title>Complex archaea that bridge the gap between prokaryotes and eukaryotes.</title>
        <authorList>
            <person name="Spang A."/>
            <person name="Saw J.H."/>
            <person name="Jorgensen S.L."/>
            <person name="Zaremba-Niedzwiedzka K."/>
            <person name="Martijn J."/>
            <person name="Lind A.E."/>
            <person name="van Eijk R."/>
            <person name="Schleper C."/>
            <person name="Guy L."/>
            <person name="Ettema T.J."/>
        </authorList>
    </citation>
    <scope>NUCLEOTIDE SEQUENCE</scope>
</reference>
<evidence type="ECO:0000313" key="1">
    <source>
        <dbReference type="EMBL" id="KKL61632.1"/>
    </source>
</evidence>
<comment type="caution">
    <text evidence="1">The sequence shown here is derived from an EMBL/GenBank/DDBJ whole genome shotgun (WGS) entry which is preliminary data.</text>
</comment>
<sequence>TASQVKKEDAYTLNRKTGLGIKLCKRILKSSK</sequence>
<dbReference type="EMBL" id="LAZR01028760">
    <property type="protein sequence ID" value="KKL61632.1"/>
    <property type="molecule type" value="Genomic_DNA"/>
</dbReference>
<organism evidence="1">
    <name type="scientific">marine sediment metagenome</name>
    <dbReference type="NCBI Taxonomy" id="412755"/>
    <lineage>
        <taxon>unclassified sequences</taxon>
        <taxon>metagenomes</taxon>
        <taxon>ecological metagenomes</taxon>
    </lineage>
</organism>
<gene>
    <name evidence="1" type="ORF">LCGC14_2193320</name>
</gene>
<name>A0A0F9GEL3_9ZZZZ</name>
<accession>A0A0F9GEL3</accession>